<dbReference type="RefSeq" id="WP_153354797.1">
    <property type="nucleotide sequence ID" value="NZ_JAYKOO010000001.1"/>
</dbReference>
<dbReference type="EMBL" id="WIXI01000044">
    <property type="protein sequence ID" value="MQY47338.1"/>
    <property type="molecule type" value="Genomic_DNA"/>
</dbReference>
<dbReference type="AlphaFoldDB" id="A0A6A8ABT2"/>
<evidence type="ECO:0000256" key="1">
    <source>
        <dbReference type="SAM" id="SignalP"/>
    </source>
</evidence>
<organism evidence="2 3">
    <name type="scientific">Endobacterium cereale</name>
    <dbReference type="NCBI Taxonomy" id="2663029"/>
    <lineage>
        <taxon>Bacteria</taxon>
        <taxon>Pseudomonadati</taxon>
        <taxon>Pseudomonadota</taxon>
        <taxon>Alphaproteobacteria</taxon>
        <taxon>Hyphomicrobiales</taxon>
        <taxon>Rhizobiaceae</taxon>
        <taxon>Endobacterium</taxon>
    </lineage>
</organism>
<proteinExistence type="predicted"/>
<name>A0A6A8ABT2_9HYPH</name>
<sequence length="184" mass="19290">MVSRIFSLFGGFAVAISVATVAMAPEADAASRDQVFFESAAGSWKGPGEIVAGKYKGTKFTCNLIGEATNDGDAGLKLDGTCRVGVFKQPMNATIIKTAKGYTGKFLDGAEGKGLDITTGSLNGERIVLGINRAKLNGAMVASMKSDNDMNITISVKVEEQMIPVIGMTLTRDLDQMAVGSIKK</sequence>
<feature type="signal peptide" evidence="1">
    <location>
        <begin position="1"/>
        <end position="24"/>
    </location>
</feature>
<keyword evidence="3" id="KW-1185">Reference proteome</keyword>
<feature type="chain" id="PRO_5025588952" evidence="1">
    <location>
        <begin position="25"/>
        <end position="184"/>
    </location>
</feature>
<accession>A0A6A8ABT2</accession>
<reference evidence="2 3" key="1">
    <citation type="submission" date="2019-11" db="EMBL/GenBank/DDBJ databases">
        <title>Genome analysis of Rhizobacterium cereale a novel genus and species isolated from maize roots in North Spain.</title>
        <authorList>
            <person name="Menendez E."/>
            <person name="Flores-Felix J.D."/>
            <person name="Ramirez-Bahena M.-H."/>
            <person name="Igual J.M."/>
            <person name="Garcia-Fraile P."/>
            <person name="Peix A."/>
            <person name="Velazquez E."/>
        </authorList>
    </citation>
    <scope>NUCLEOTIDE SEQUENCE [LARGE SCALE GENOMIC DNA]</scope>
    <source>
        <strain evidence="2 3">RZME27</strain>
    </source>
</reference>
<keyword evidence="1" id="KW-0732">Signal</keyword>
<dbReference type="Proteomes" id="UP000435138">
    <property type="component" value="Unassembled WGS sequence"/>
</dbReference>
<gene>
    <name evidence="2" type="ORF">GAO09_14965</name>
</gene>
<evidence type="ECO:0000313" key="2">
    <source>
        <dbReference type="EMBL" id="MQY47338.1"/>
    </source>
</evidence>
<comment type="caution">
    <text evidence="2">The sequence shown here is derived from an EMBL/GenBank/DDBJ whole genome shotgun (WGS) entry which is preliminary data.</text>
</comment>
<evidence type="ECO:0000313" key="3">
    <source>
        <dbReference type="Proteomes" id="UP000435138"/>
    </source>
</evidence>
<protein>
    <submittedName>
        <fullName evidence="2">Uncharacterized protein</fullName>
    </submittedName>
</protein>